<protein>
    <submittedName>
        <fullName evidence="3">G6997 protein</fullName>
    </submittedName>
</protein>
<accession>A0ABP1FWR3</accession>
<dbReference type="InterPro" id="IPR013830">
    <property type="entry name" value="SGNH_hydro"/>
</dbReference>
<proteinExistence type="predicted"/>
<dbReference type="Pfam" id="PF13472">
    <property type="entry name" value="Lipase_GDSL_2"/>
    <property type="match status" value="1"/>
</dbReference>
<dbReference type="Proteomes" id="UP001497392">
    <property type="component" value="Unassembled WGS sequence"/>
</dbReference>
<sequence>MAASPHANPALHRSNGGQAFKWLALAAVLLLGVSGIALRSAKRPSIAHRFTKDFYSGIKAEALPVVEGEPRRGRTPVEEQMWLKLHEAYAAEVKQLETTGVDLVFYGDSITEAMRGTTMGLPNDKHSGTPAVVQKHYGHLRTAALSLAGDTTLNLLWRVQHGEGPTFSPKVAVVLIGTNDLTNPLYQLDVTNPEATGAIVAAGATSAVRAMLEQNMRMHVLLLAITPRGERFVFASFADKYKQPSKLSPAIAATNMHLQRFADSNDRVTYVDCNAVLLEEDGAGGMQIAYEFMPDSLHPNALGMDVFLDCLDHHLSPWLPLKSLL</sequence>
<dbReference type="SUPFAM" id="SSF52266">
    <property type="entry name" value="SGNH hydrolase"/>
    <property type="match status" value="1"/>
</dbReference>
<comment type="caution">
    <text evidence="3">The sequence shown here is derived from an EMBL/GenBank/DDBJ whole genome shotgun (WGS) entry which is preliminary data.</text>
</comment>
<keyword evidence="4" id="KW-1185">Reference proteome</keyword>
<evidence type="ECO:0000313" key="4">
    <source>
        <dbReference type="Proteomes" id="UP001497392"/>
    </source>
</evidence>
<feature type="domain" description="SGNH hydrolase-type esterase" evidence="2">
    <location>
        <begin position="105"/>
        <end position="305"/>
    </location>
</feature>
<gene>
    <name evidence="3" type="primary">g6997</name>
    <name evidence="3" type="ORF">VP750_LOCUS5987</name>
</gene>
<feature type="transmembrane region" description="Helical" evidence="1">
    <location>
        <begin position="20"/>
        <end position="38"/>
    </location>
</feature>
<keyword evidence="1" id="KW-0472">Membrane</keyword>
<name>A0ABP1FWR3_9CHLO</name>
<dbReference type="Gene3D" id="3.40.50.1110">
    <property type="entry name" value="SGNH hydrolase"/>
    <property type="match status" value="1"/>
</dbReference>
<keyword evidence="1" id="KW-1133">Transmembrane helix</keyword>
<dbReference type="InterPro" id="IPR036514">
    <property type="entry name" value="SGNH_hydro_sf"/>
</dbReference>
<organism evidence="3 4">
    <name type="scientific">Coccomyxa viridis</name>
    <dbReference type="NCBI Taxonomy" id="1274662"/>
    <lineage>
        <taxon>Eukaryota</taxon>
        <taxon>Viridiplantae</taxon>
        <taxon>Chlorophyta</taxon>
        <taxon>core chlorophytes</taxon>
        <taxon>Trebouxiophyceae</taxon>
        <taxon>Trebouxiophyceae incertae sedis</taxon>
        <taxon>Coccomyxaceae</taxon>
        <taxon>Coccomyxa</taxon>
    </lineage>
</organism>
<dbReference type="EMBL" id="CAXHTA020000010">
    <property type="protein sequence ID" value="CAL5224328.1"/>
    <property type="molecule type" value="Genomic_DNA"/>
</dbReference>
<evidence type="ECO:0000256" key="1">
    <source>
        <dbReference type="SAM" id="Phobius"/>
    </source>
</evidence>
<evidence type="ECO:0000259" key="2">
    <source>
        <dbReference type="Pfam" id="PF13472"/>
    </source>
</evidence>
<reference evidence="3 4" key="1">
    <citation type="submission" date="2024-06" db="EMBL/GenBank/DDBJ databases">
        <authorList>
            <person name="Kraege A."/>
            <person name="Thomma B."/>
        </authorList>
    </citation>
    <scope>NUCLEOTIDE SEQUENCE [LARGE SCALE GENOMIC DNA]</scope>
</reference>
<evidence type="ECO:0000313" key="3">
    <source>
        <dbReference type="EMBL" id="CAL5224328.1"/>
    </source>
</evidence>
<keyword evidence="1" id="KW-0812">Transmembrane</keyword>